<gene>
    <name evidence="1" type="ORF">LCGC14_1578180</name>
</gene>
<proteinExistence type="predicted"/>
<comment type="caution">
    <text evidence="1">The sequence shown here is derived from an EMBL/GenBank/DDBJ whole genome shotgun (WGS) entry which is preliminary data.</text>
</comment>
<protein>
    <submittedName>
        <fullName evidence="1">Uncharacterized protein</fullName>
    </submittedName>
</protein>
<sequence>MKRLFKILFPDANPNADSRWCKLGLHYWDSYTGMCRDCKFIDRILRPDDYRRFRETQEKNETSRKETTDHF</sequence>
<organism evidence="1">
    <name type="scientific">marine sediment metagenome</name>
    <dbReference type="NCBI Taxonomy" id="412755"/>
    <lineage>
        <taxon>unclassified sequences</taxon>
        <taxon>metagenomes</taxon>
        <taxon>ecological metagenomes</taxon>
    </lineage>
</organism>
<accession>A0A0F9KYL0</accession>
<evidence type="ECO:0000313" key="1">
    <source>
        <dbReference type="EMBL" id="KKM27093.1"/>
    </source>
</evidence>
<dbReference type="AlphaFoldDB" id="A0A0F9KYL0"/>
<name>A0A0F9KYL0_9ZZZZ</name>
<dbReference type="EMBL" id="LAZR01012388">
    <property type="protein sequence ID" value="KKM27093.1"/>
    <property type="molecule type" value="Genomic_DNA"/>
</dbReference>
<reference evidence="1" key="1">
    <citation type="journal article" date="2015" name="Nature">
        <title>Complex archaea that bridge the gap between prokaryotes and eukaryotes.</title>
        <authorList>
            <person name="Spang A."/>
            <person name="Saw J.H."/>
            <person name="Jorgensen S.L."/>
            <person name="Zaremba-Niedzwiedzka K."/>
            <person name="Martijn J."/>
            <person name="Lind A.E."/>
            <person name="van Eijk R."/>
            <person name="Schleper C."/>
            <person name="Guy L."/>
            <person name="Ettema T.J."/>
        </authorList>
    </citation>
    <scope>NUCLEOTIDE SEQUENCE</scope>
</reference>